<dbReference type="GO" id="GO:0006633">
    <property type="term" value="P:fatty acid biosynthetic process"/>
    <property type="evidence" value="ECO:0007669"/>
    <property type="project" value="UniProtKB-KW"/>
</dbReference>
<sequence>MDHGWCSNLPDWLISGCANQATHLQVIQGTVVVRRTFGRSGPGKSASIHLYSSTSIDPANGKARLSEHATFKHGRKAKQNGESTIIYRIKFHVEPDFGVPGAFITKNHDTHEFFLISATLQLLGNKKIHFDCNSWVYPFSKTKCSRLFFSNACYLPNLTPEALRPLREEELHFLSGDGSGERKEWDRIYDYDCYNDLGSPDKGQDYARPVLGGSVKYPYPRRGRTGRPPSKKDPLTESRPEIIDLDIYVPPDERFSPQKMKEFISNSIEDVVHFLIPEAKTLLKNESTGSFQSFKGIHEMYSNNRNEELEGWITEKLKTLVPEELINEITHATKRQQLKFPTPQIIEKKEMAWKEDNEFGRQMLAGVNAAVIERLRIFPPISKDGKMSTIKASHLEGELDGLTVDEAMRQWRMYILDHHDYLFPFLERINKQGVCMYASRTLLFLRNDKTLKPVAIELSLPGSEDVEVVSRVFLPASTGTQASLWHLAKAHVVANDSGHHQLISHWLKTHAVVEPFIIATKRQLSVMHPIYRLLNPHFKDTMHINALARSILINSGGILEKTLFPGKISMELSSALYKNWNFREQALPNDLLKRHLALEDDESPTGVQLVFDDYPYGADGLEIWIAIKRWVGDYCRIYYISDDTILSDAELQAWWTEIQFEGHADKRNENWWYKMDNLADLIETLTTIIWIASAFHASVNFGQYGYAGYPPNRPTLCRRFIPIEGTVEFAEFLRDPDKYYLNLLPQRFEMTLGVALVEVLSRHSSEEVYLGQRRSLEWTDNEDVQKKFKNFSETLMDIERRVNERNKNPKLKNRLGPAEIPYTLLYPDTSNVSLKGGITGKGIPNSVSI</sequence>
<dbReference type="Gene3D" id="2.60.60.20">
    <property type="entry name" value="PLAT/LH2 domain"/>
    <property type="match status" value="1"/>
</dbReference>
<dbReference type="Gene3D" id="4.10.372.10">
    <property type="entry name" value="Lipoxygenase-1, Domain 3"/>
    <property type="match status" value="1"/>
</dbReference>
<dbReference type="Proteomes" id="UP001141806">
    <property type="component" value="Unassembled WGS sequence"/>
</dbReference>
<evidence type="ECO:0000256" key="7">
    <source>
        <dbReference type="ARBA" id="ARBA00023002"/>
    </source>
</evidence>
<organism evidence="16 17">
    <name type="scientific">Protea cynaroides</name>
    <dbReference type="NCBI Taxonomy" id="273540"/>
    <lineage>
        <taxon>Eukaryota</taxon>
        <taxon>Viridiplantae</taxon>
        <taxon>Streptophyta</taxon>
        <taxon>Embryophyta</taxon>
        <taxon>Tracheophyta</taxon>
        <taxon>Spermatophyta</taxon>
        <taxon>Magnoliopsida</taxon>
        <taxon>Proteales</taxon>
        <taxon>Proteaceae</taxon>
        <taxon>Protea</taxon>
    </lineage>
</organism>
<dbReference type="PROSITE" id="PS50095">
    <property type="entry name" value="PLAT"/>
    <property type="match status" value="1"/>
</dbReference>
<dbReference type="Pfam" id="PF01477">
    <property type="entry name" value="PLAT"/>
    <property type="match status" value="1"/>
</dbReference>
<dbReference type="AlphaFoldDB" id="A0A9Q0JY78"/>
<evidence type="ECO:0000256" key="10">
    <source>
        <dbReference type="ARBA" id="ARBA00023160"/>
    </source>
</evidence>
<dbReference type="SUPFAM" id="SSF49723">
    <property type="entry name" value="Lipase/lipooxygenase domain (PLAT/LH2 domain)"/>
    <property type="match status" value="1"/>
</dbReference>
<dbReference type="GO" id="GO:0046872">
    <property type="term" value="F:metal ion binding"/>
    <property type="evidence" value="ECO:0007669"/>
    <property type="project" value="UniProtKB-UniRule"/>
</dbReference>
<keyword evidence="3" id="KW-0479">Metal-binding</keyword>
<dbReference type="PRINTS" id="PR00468">
    <property type="entry name" value="PLTLPOXGNASE"/>
</dbReference>
<feature type="domain" description="PLAT" evidence="14">
    <location>
        <begin position="20"/>
        <end position="150"/>
    </location>
</feature>
<dbReference type="GO" id="GO:0016702">
    <property type="term" value="F:oxidoreductase activity, acting on single donors with incorporation of molecular oxygen, incorporation of two atoms of oxygen"/>
    <property type="evidence" value="ECO:0007669"/>
    <property type="project" value="InterPro"/>
</dbReference>
<evidence type="ECO:0000256" key="2">
    <source>
        <dbReference type="ARBA" id="ARBA00022516"/>
    </source>
</evidence>
<evidence type="ECO:0000256" key="1">
    <source>
        <dbReference type="ARBA" id="ARBA00009419"/>
    </source>
</evidence>
<comment type="pathway">
    <text evidence="12">Lipid metabolism; oxylipin biosynthesis.</text>
</comment>
<evidence type="ECO:0000259" key="15">
    <source>
        <dbReference type="PROSITE" id="PS51393"/>
    </source>
</evidence>
<keyword evidence="7" id="KW-0560">Oxidoreductase</keyword>
<keyword evidence="17" id="KW-1185">Reference proteome</keyword>
<keyword evidence="6" id="KW-0223">Dioxygenase</keyword>
<dbReference type="InterPro" id="IPR020834">
    <property type="entry name" value="LipOase_CS"/>
</dbReference>
<dbReference type="PROSITE" id="PS00081">
    <property type="entry name" value="LIPOXYGENASE_2"/>
    <property type="match status" value="1"/>
</dbReference>
<comment type="similarity">
    <text evidence="1 12">Belongs to the lipoxygenase family.</text>
</comment>
<proteinExistence type="inferred from homology"/>
<evidence type="ECO:0000256" key="11">
    <source>
        <dbReference type="PROSITE-ProRule" id="PRU00152"/>
    </source>
</evidence>
<gene>
    <name evidence="16" type="ORF">NE237_013079</name>
</gene>
<evidence type="ECO:0000256" key="4">
    <source>
        <dbReference type="ARBA" id="ARBA00022767"/>
    </source>
</evidence>
<evidence type="ECO:0000259" key="14">
    <source>
        <dbReference type="PROSITE" id="PS50095"/>
    </source>
</evidence>
<keyword evidence="5" id="KW-0276">Fatty acid metabolism</keyword>
<dbReference type="InterPro" id="IPR036392">
    <property type="entry name" value="PLAT/LH2_dom_sf"/>
</dbReference>
<name>A0A9Q0JY78_9MAGN</name>
<dbReference type="PROSITE" id="PS51393">
    <property type="entry name" value="LIPOXYGENASE_3"/>
    <property type="match status" value="1"/>
</dbReference>
<dbReference type="GO" id="GO:0031408">
    <property type="term" value="P:oxylipin biosynthetic process"/>
    <property type="evidence" value="ECO:0007669"/>
    <property type="project" value="UniProtKB-UniRule"/>
</dbReference>
<evidence type="ECO:0000313" key="16">
    <source>
        <dbReference type="EMBL" id="KAJ4956296.1"/>
    </source>
</evidence>
<dbReference type="InterPro" id="IPR013819">
    <property type="entry name" value="LipOase_C"/>
</dbReference>
<evidence type="ECO:0000256" key="3">
    <source>
        <dbReference type="ARBA" id="ARBA00022723"/>
    </source>
</evidence>
<feature type="region of interest" description="Disordered" evidence="13">
    <location>
        <begin position="216"/>
        <end position="237"/>
    </location>
</feature>
<dbReference type="EC" id="1.13.11.-" evidence="12"/>
<dbReference type="GO" id="GO:0034440">
    <property type="term" value="P:lipid oxidation"/>
    <property type="evidence" value="ECO:0007669"/>
    <property type="project" value="InterPro"/>
</dbReference>
<evidence type="ECO:0000256" key="9">
    <source>
        <dbReference type="ARBA" id="ARBA00023098"/>
    </source>
</evidence>
<dbReference type="FunFam" id="1.20.245.10:FF:000002">
    <property type="entry name" value="Lipoxygenase"/>
    <property type="match status" value="1"/>
</dbReference>
<dbReference type="InterPro" id="IPR001246">
    <property type="entry name" value="LipOase_plant"/>
</dbReference>
<comment type="caution">
    <text evidence="16">The sequence shown here is derived from an EMBL/GenBank/DDBJ whole genome shotgun (WGS) entry which is preliminary data.</text>
</comment>
<dbReference type="InterPro" id="IPR036226">
    <property type="entry name" value="LipOase_C_sf"/>
</dbReference>
<keyword evidence="4 12" id="KW-0925">Oxylipin biosynthesis</keyword>
<evidence type="ECO:0000256" key="13">
    <source>
        <dbReference type="SAM" id="MobiDB-lite"/>
    </source>
</evidence>
<evidence type="ECO:0000256" key="6">
    <source>
        <dbReference type="ARBA" id="ARBA00022964"/>
    </source>
</evidence>
<dbReference type="InterPro" id="IPR000907">
    <property type="entry name" value="LipOase"/>
</dbReference>
<dbReference type="SMART" id="SM00308">
    <property type="entry name" value="LH2"/>
    <property type="match status" value="1"/>
</dbReference>
<keyword evidence="8" id="KW-0408">Iron</keyword>
<keyword evidence="10 12" id="KW-0275">Fatty acid biosynthesis</keyword>
<reference evidence="16" key="1">
    <citation type="journal article" date="2023" name="Plant J.">
        <title>The genome of the king protea, Protea cynaroides.</title>
        <authorList>
            <person name="Chang J."/>
            <person name="Duong T.A."/>
            <person name="Schoeman C."/>
            <person name="Ma X."/>
            <person name="Roodt D."/>
            <person name="Barker N."/>
            <person name="Li Z."/>
            <person name="Van de Peer Y."/>
            <person name="Mizrachi E."/>
        </authorList>
    </citation>
    <scope>NUCLEOTIDE SEQUENCE</scope>
    <source>
        <tissue evidence="16">Young leaves</tissue>
    </source>
</reference>
<keyword evidence="9" id="KW-0443">Lipid metabolism</keyword>
<evidence type="ECO:0000313" key="17">
    <source>
        <dbReference type="Proteomes" id="UP001141806"/>
    </source>
</evidence>
<comment type="function">
    <text evidence="12">Plant lipoxygenase may be involved in a number of diverse aspects of plant physiology including growth and development, pest resistance, and senescence or responses to wounding.</text>
</comment>
<dbReference type="Gene3D" id="3.10.450.60">
    <property type="match status" value="1"/>
</dbReference>
<dbReference type="Gene3D" id="1.20.245.10">
    <property type="entry name" value="Lipoxygenase-1, Domain 5"/>
    <property type="match status" value="1"/>
</dbReference>
<dbReference type="PRINTS" id="PR00087">
    <property type="entry name" value="LIPOXYGENASE"/>
</dbReference>
<keyword evidence="2 12" id="KW-0444">Lipid biosynthesis</keyword>
<dbReference type="Pfam" id="PF00305">
    <property type="entry name" value="Lipoxygenase"/>
    <property type="match status" value="1"/>
</dbReference>
<dbReference type="SUPFAM" id="SSF48484">
    <property type="entry name" value="Lipoxigenase"/>
    <property type="match status" value="1"/>
</dbReference>
<dbReference type="InterPro" id="IPR001024">
    <property type="entry name" value="PLAT/LH2_dom"/>
</dbReference>
<feature type="domain" description="Lipoxygenase" evidence="15">
    <location>
        <begin position="153"/>
        <end position="849"/>
    </location>
</feature>
<dbReference type="OrthoDB" id="407298at2759"/>
<evidence type="ECO:0000256" key="8">
    <source>
        <dbReference type="ARBA" id="ARBA00023004"/>
    </source>
</evidence>
<comment type="caution">
    <text evidence="11">Lacks conserved residue(s) required for the propagation of feature annotation.</text>
</comment>
<dbReference type="FunFam" id="4.10.375.10:FF:000001">
    <property type="entry name" value="Lipoxygenase"/>
    <property type="match status" value="1"/>
</dbReference>
<dbReference type="Gene3D" id="4.10.375.10">
    <property type="entry name" value="Lipoxygenase-1, Domain 2"/>
    <property type="match status" value="1"/>
</dbReference>
<evidence type="ECO:0000256" key="12">
    <source>
        <dbReference type="RuleBase" id="RU003975"/>
    </source>
</evidence>
<dbReference type="PANTHER" id="PTHR11771">
    <property type="entry name" value="LIPOXYGENASE"/>
    <property type="match status" value="1"/>
</dbReference>
<accession>A0A9Q0JY78</accession>
<dbReference type="InterPro" id="IPR027433">
    <property type="entry name" value="Lipoxygenase_dom_3"/>
</dbReference>
<dbReference type="EMBL" id="JAMYWD010000011">
    <property type="protein sequence ID" value="KAJ4956296.1"/>
    <property type="molecule type" value="Genomic_DNA"/>
</dbReference>
<protein>
    <recommendedName>
        <fullName evidence="12">Lipoxygenase</fullName>
        <ecNumber evidence="12">1.13.11.-</ecNumber>
    </recommendedName>
</protein>
<evidence type="ECO:0000256" key="5">
    <source>
        <dbReference type="ARBA" id="ARBA00022832"/>
    </source>
</evidence>